<organism evidence="1">
    <name type="scientific">Peromfec virus RodF8_21</name>
    <dbReference type="NCBI Taxonomy" id="2929363"/>
    <lineage>
        <taxon>Viruses</taxon>
        <taxon>Monodnaviria</taxon>
        <taxon>Sangervirae</taxon>
        <taxon>Phixviricota</taxon>
        <taxon>Malgrandaviricetes</taxon>
        <taxon>Petitvirales</taxon>
        <taxon>Microviridae</taxon>
    </lineage>
</organism>
<dbReference type="EMBL" id="OM869648">
    <property type="protein sequence ID" value="UPW41680.1"/>
    <property type="molecule type" value="Genomic_DNA"/>
</dbReference>
<evidence type="ECO:0000313" key="1">
    <source>
        <dbReference type="EMBL" id="UPW41680.1"/>
    </source>
</evidence>
<name>A0A976N2Q4_9VIRU</name>
<reference evidence="1" key="1">
    <citation type="submission" date="2022-02" db="EMBL/GenBank/DDBJ databases">
        <title>Towards deciphering the DNA virus diversity associated with rodent species in the families Cricetidae and Heteromyidae.</title>
        <authorList>
            <person name="Lund M."/>
            <person name="Larsen B.B."/>
            <person name="Gryseels S."/>
            <person name="Kraberger S."/>
            <person name="Rowsey D.M."/>
            <person name="Steger L."/>
            <person name="Yule K.M."/>
            <person name="Upham N.S."/>
            <person name="Worobey M."/>
            <person name="Van Doorslaer K."/>
            <person name="Varsani A."/>
        </authorList>
    </citation>
    <scope>NUCLEOTIDE SEQUENCE</scope>
    <source>
        <strain evidence="1">NeonRodF8_21</strain>
    </source>
</reference>
<protein>
    <submittedName>
        <fullName evidence="1">Uncharacterized protein</fullName>
    </submittedName>
</protein>
<accession>A0A976N2Q4</accession>
<proteinExistence type="predicted"/>
<sequence length="101" mass="11345">MNKLLQSRRYNRTAFYDVEPVYVQSGLAVTPSEMMTLSQHGVPISSQVDESLFYDGDSSFKVTIDPMLMRGVDINDAWNAEQDAKSRLAAAYSNDVKLYGK</sequence>